<dbReference type="Pfam" id="PF00756">
    <property type="entry name" value="Esterase"/>
    <property type="match status" value="1"/>
</dbReference>
<dbReference type="InterPro" id="IPR000801">
    <property type="entry name" value="Esterase-like"/>
</dbReference>
<dbReference type="SUPFAM" id="SSF81296">
    <property type="entry name" value="E set domains"/>
    <property type="match status" value="1"/>
</dbReference>
<dbReference type="AlphaFoldDB" id="A0A1I1ZC14"/>
<reference evidence="3" key="1">
    <citation type="submission" date="2016-10" db="EMBL/GenBank/DDBJ databases">
        <authorList>
            <person name="Varghese N."/>
            <person name="Submissions S."/>
        </authorList>
    </citation>
    <scope>NUCLEOTIDE SEQUENCE [LARGE SCALE GENOMIC DNA]</scope>
    <source>
        <strain evidence="3">ATCC 25963</strain>
    </source>
</reference>
<dbReference type="EMBL" id="FOMX01000011">
    <property type="protein sequence ID" value="SFE29239.1"/>
    <property type="molecule type" value="Genomic_DNA"/>
</dbReference>
<dbReference type="SUPFAM" id="SSF53474">
    <property type="entry name" value="alpha/beta-Hydrolases"/>
    <property type="match status" value="1"/>
</dbReference>
<feature type="region of interest" description="Disordered" evidence="1">
    <location>
        <begin position="21"/>
        <end position="90"/>
    </location>
</feature>
<organism evidence="2 3">
    <name type="scientific">Nannocystis exedens</name>
    <dbReference type="NCBI Taxonomy" id="54"/>
    <lineage>
        <taxon>Bacteria</taxon>
        <taxon>Pseudomonadati</taxon>
        <taxon>Myxococcota</taxon>
        <taxon>Polyangia</taxon>
        <taxon>Nannocystales</taxon>
        <taxon>Nannocystaceae</taxon>
        <taxon>Nannocystis</taxon>
    </lineage>
</organism>
<accession>A0A1I1ZC14</accession>
<dbReference type="OrthoDB" id="49490at2"/>
<evidence type="ECO:0000256" key="1">
    <source>
        <dbReference type="SAM" id="MobiDB-lite"/>
    </source>
</evidence>
<dbReference type="PANTHER" id="PTHR48098:SF6">
    <property type="entry name" value="FERRI-BACILLIBACTIN ESTERASE BESA"/>
    <property type="match status" value="1"/>
</dbReference>
<proteinExistence type="predicted"/>
<dbReference type="InterPro" id="IPR014756">
    <property type="entry name" value="Ig_E-set"/>
</dbReference>
<dbReference type="PANTHER" id="PTHR48098">
    <property type="entry name" value="ENTEROCHELIN ESTERASE-RELATED"/>
    <property type="match status" value="1"/>
</dbReference>
<keyword evidence="3" id="KW-1185">Reference proteome</keyword>
<evidence type="ECO:0000313" key="3">
    <source>
        <dbReference type="Proteomes" id="UP000199400"/>
    </source>
</evidence>
<dbReference type="InterPro" id="IPR050583">
    <property type="entry name" value="Mycobacterial_A85_antigen"/>
</dbReference>
<sequence>MRASPRCSPLVAFVLACRPDAGAETDSEATTVNPATSFGESFPGTEPTPTTSETGEATSTGAATATSGAETSETSETDATSGGPEQSEDEALLRQAIAGEVDAEEAMRTIADRGGFPVATASGGFLFACLCGQGAWGLAGDHNDWAPAPMSQAGPLWWIEEPIAAPDGSLYKFHEPGSMQWIADPYGRRHGYDDFGVYSLVRASAAHLERWYAIEDPDLGLLPRDLEVLVPQDGAFTHALYVHDGQNLFDPTAFFGGWQLTTSAPPNTLVVGITNTPARMDEYTQVPDELDGQPVGGDGAVYAELVDSVIRPRMEAAYGVPQKVGTMGSSLGGLISLAIADLYPHRYDMAISLSGTVGWGSLELHNETILETYEAAGKREFTIYIDSGGEGSCVDADADGIEDDAPDSFDNYCENAQFDAILQSIGYTPEVDLFYVHAPGAMHNEAEWAARVGVPMQIFAGL</sequence>
<dbReference type="STRING" id="54.SAMN02745121_03745"/>
<gene>
    <name evidence="2" type="ORF">SAMN02745121_03745</name>
</gene>
<feature type="compositionally biased region" description="Polar residues" evidence="1">
    <location>
        <begin position="28"/>
        <end position="39"/>
    </location>
</feature>
<name>A0A1I1ZC14_9BACT</name>
<feature type="compositionally biased region" description="Low complexity" evidence="1">
    <location>
        <begin position="43"/>
        <end position="83"/>
    </location>
</feature>
<dbReference type="InterPro" id="IPR029058">
    <property type="entry name" value="AB_hydrolase_fold"/>
</dbReference>
<dbReference type="Proteomes" id="UP000199400">
    <property type="component" value="Unassembled WGS sequence"/>
</dbReference>
<protein>
    <submittedName>
        <fullName evidence="2">Putative esterase</fullName>
    </submittedName>
</protein>
<dbReference type="Gene3D" id="3.40.50.1820">
    <property type="entry name" value="alpha/beta hydrolase"/>
    <property type="match status" value="1"/>
</dbReference>
<dbReference type="RefSeq" id="WP_096332720.1">
    <property type="nucleotide sequence ID" value="NZ_FOMX01000011.1"/>
</dbReference>
<dbReference type="PROSITE" id="PS51257">
    <property type="entry name" value="PROKAR_LIPOPROTEIN"/>
    <property type="match status" value="1"/>
</dbReference>
<evidence type="ECO:0000313" key="2">
    <source>
        <dbReference type="EMBL" id="SFE29239.1"/>
    </source>
</evidence>